<dbReference type="Gene3D" id="3.40.50.2000">
    <property type="entry name" value="Glycogen Phosphorylase B"/>
    <property type="match status" value="2"/>
</dbReference>
<dbReference type="InterPro" id="IPR028098">
    <property type="entry name" value="Glyco_trans_4-like_N"/>
</dbReference>
<keyword evidence="4" id="KW-1185">Reference proteome</keyword>
<gene>
    <name evidence="3" type="ORF">HH215_31165</name>
</gene>
<evidence type="ECO:0000313" key="4">
    <source>
        <dbReference type="Proteomes" id="UP000502248"/>
    </source>
</evidence>
<dbReference type="Pfam" id="PF00534">
    <property type="entry name" value="Glycos_transf_1"/>
    <property type="match status" value="1"/>
</dbReference>
<feature type="domain" description="Glycosyl transferase family 1" evidence="1">
    <location>
        <begin position="189"/>
        <end position="347"/>
    </location>
</feature>
<keyword evidence="3" id="KW-0808">Transferase</keyword>
<organism evidence="3 4">
    <name type="scientific">Cohnella herbarum</name>
    <dbReference type="NCBI Taxonomy" id="2728023"/>
    <lineage>
        <taxon>Bacteria</taxon>
        <taxon>Bacillati</taxon>
        <taxon>Bacillota</taxon>
        <taxon>Bacilli</taxon>
        <taxon>Bacillales</taxon>
        <taxon>Paenibacillaceae</taxon>
        <taxon>Cohnella</taxon>
    </lineage>
</organism>
<proteinExistence type="predicted"/>
<protein>
    <submittedName>
        <fullName evidence="3">Glycosyltransferase family 4 protein</fullName>
    </submittedName>
</protein>
<dbReference type="Pfam" id="PF13439">
    <property type="entry name" value="Glyco_transf_4"/>
    <property type="match status" value="1"/>
</dbReference>
<evidence type="ECO:0000259" key="2">
    <source>
        <dbReference type="Pfam" id="PF13439"/>
    </source>
</evidence>
<dbReference type="Proteomes" id="UP000502248">
    <property type="component" value="Chromosome"/>
</dbReference>
<sequence length="394" mass="44414">MKNILFVQPYASQVGGVDTVLLQLVEGLDKSRYRSFVMLSAPTDYVAKYESLGATVLIGPLAVFGKPTDAGYYFRNLYVLVKSFKAIKQIVRKYRIDLIHSHKMEVIGANVTGKLLGIPTVQTVHELARNPLVAYKFVALLNHLFNDRVIVLCDRSKIMFRWFNKESGKLVKIYNGITKSVQETRLPTERLRDHLGLSANDRIAITIARLSPMKGLEYLIEAAAKLKADHPRIKFVIVGDVAFEHEKDYKEKLINLIKQLDLEQCVFMLGLRRDVPELLAQSDVLILPSVYDIFPTVILEAMSMGLPVVATDVGGVPEMVRGNTGIMVSPCDSDKLKEAIGRIFEMDYQVMGVQARNLYLQEFTQERYVGKTTALYEEMFRAKLTQLSESRGGT</sequence>
<dbReference type="SUPFAM" id="SSF53756">
    <property type="entry name" value="UDP-Glycosyltransferase/glycogen phosphorylase"/>
    <property type="match status" value="1"/>
</dbReference>
<dbReference type="RefSeq" id="WP_169283445.1">
    <property type="nucleotide sequence ID" value="NZ_CP051680.1"/>
</dbReference>
<dbReference type="KEGG" id="cheb:HH215_31165"/>
<dbReference type="PANTHER" id="PTHR12526">
    <property type="entry name" value="GLYCOSYLTRANSFERASE"/>
    <property type="match status" value="1"/>
</dbReference>
<evidence type="ECO:0000259" key="1">
    <source>
        <dbReference type="Pfam" id="PF00534"/>
    </source>
</evidence>
<dbReference type="AlphaFoldDB" id="A0A7Z2ZPI3"/>
<reference evidence="3 4" key="1">
    <citation type="submission" date="2020-04" db="EMBL/GenBank/DDBJ databases">
        <title>Genome sequencing of novel species.</title>
        <authorList>
            <person name="Heo J."/>
            <person name="Kim S.-J."/>
            <person name="Kim J.-S."/>
            <person name="Hong S.-B."/>
            <person name="Kwon S.-W."/>
        </authorList>
    </citation>
    <scope>NUCLEOTIDE SEQUENCE [LARGE SCALE GENOMIC DNA]</scope>
    <source>
        <strain evidence="3 4">MFER-1</strain>
    </source>
</reference>
<name>A0A7Z2ZPI3_9BACL</name>
<accession>A0A7Z2ZPI3</accession>
<dbReference type="EMBL" id="CP051680">
    <property type="protein sequence ID" value="QJD87199.1"/>
    <property type="molecule type" value="Genomic_DNA"/>
</dbReference>
<feature type="domain" description="Glycosyltransferase subfamily 4-like N-terminal" evidence="2">
    <location>
        <begin position="14"/>
        <end position="177"/>
    </location>
</feature>
<dbReference type="InterPro" id="IPR001296">
    <property type="entry name" value="Glyco_trans_1"/>
</dbReference>
<evidence type="ECO:0000313" key="3">
    <source>
        <dbReference type="EMBL" id="QJD87199.1"/>
    </source>
</evidence>
<dbReference type="GO" id="GO:0016757">
    <property type="term" value="F:glycosyltransferase activity"/>
    <property type="evidence" value="ECO:0007669"/>
    <property type="project" value="InterPro"/>
</dbReference>
<dbReference type="CDD" id="cd03801">
    <property type="entry name" value="GT4_PimA-like"/>
    <property type="match status" value="1"/>
</dbReference>